<dbReference type="InterPro" id="IPR045851">
    <property type="entry name" value="AMP-bd_C_sf"/>
</dbReference>
<dbReference type="Pfam" id="PF00501">
    <property type="entry name" value="AMP-binding"/>
    <property type="match status" value="3"/>
</dbReference>
<dbReference type="Gene3D" id="3.30.559.10">
    <property type="entry name" value="Chloramphenicol acetyltransferase-like domain"/>
    <property type="match status" value="2"/>
</dbReference>
<dbReference type="Gene3D" id="1.10.1200.10">
    <property type="entry name" value="ACP-like"/>
    <property type="match status" value="2"/>
</dbReference>
<keyword evidence="3" id="KW-0436">Ligase</keyword>
<evidence type="ECO:0000259" key="4">
    <source>
        <dbReference type="PROSITE" id="PS50075"/>
    </source>
</evidence>
<dbReference type="Gene3D" id="3.40.50.980">
    <property type="match status" value="2"/>
</dbReference>
<dbReference type="Gene3D" id="3.30.300.30">
    <property type="match status" value="2"/>
</dbReference>
<dbReference type="CDD" id="cd19545">
    <property type="entry name" value="FUM14_C_NRPS-like"/>
    <property type="match status" value="2"/>
</dbReference>
<dbReference type="Gene3D" id="3.40.50.12780">
    <property type="entry name" value="N-terminal domain of ligase-like"/>
    <property type="match status" value="2"/>
</dbReference>
<sequence>MSGPWDGDTPPTHGKFPAVPPRVHKCVHELIAQQAQAYPDAPAVFAHDGAINYRELDTLSDQLAIRLAKQIPAASIIPLCFEKSLYTSIAVLAVLKTGSAFVLLDVSQPEARLRGIVQQTGAPVICSSASSRGLSERLIGSSYNVVVTDPSSIANGPEVEGVGKPFPAKVSPSSACYCVFTSGSTGQPKGVVLSHSNICSAFEHQLAHLGFTQHQRVFDFASASFDVAVHNVLATLASGGCLCVPSEHERVQDPTGAMADMKVTLANFTPSVAQLIDPARVPSLETVIFLGESLSRREAQRWTGKHIMNTYGPAEATPIATINSELRSWDERSDPSVGLPVGVVAWVVDPQNHDVLLEHGEIGELLLEGPLVSDIGYINDPKKVAQVFISSPTWLSRLRQSKLYATGDLVRTDQQGHLRFVGRKDFQVKIHGQRVELGEIEHHVQSCFPKASRTVAELIVSGPSTSIVAFLEMPLQTEHPKNGAMNGDTAKVQWFIPEAETIQVIATRIPAYMIPASYFTIYALPSTATGKTDRKRLRELVSPLLAHRFTNKPRRLPVSDMERHVQSLWAEVLELDPLRIGLDDEFINLGGDSVAAIRLSAAAAKIGLQLLVAEIFNHRSLEDQACIAIPAATCTVIAPFQLLGGSHDIEAMARSCGVDASALEDAYPLTPLQQGLFSLTQRHPSNYVLQTACDISRLDAKAVVVAWEQLCRAHPILRTRMVESNSSLIQVVVRQDHLWSRRPDLEEYLSSDRTQPMVFGQPLSRFALVGPDPQVPTHIVLTIHHAIYDAWSLDLLMADVRKLYRGESLLSQSSKMVPTFNTFVEYTERSRNQDATQEYWRNALQDSQSTPFPAKSLTPHTAHSRLQYWCKLAPMGNRTSEATSSVIVRAALAIILSRYTQSSDVVFGVTVSGRNAPVHFIDSIAGPTIATLPVRIRLGDTGVDVAQYLSAVQRQATEMIPFEQIGLQHIARLGDGPRTACNFNTLLVVQPYETKARADVFDSWEIKSEELDTYGLTLECSLTPEAVNIDARFNLDAISAWRLQRMLQQLEHVLQQLSDVSFANTPLSRIEVLSERDRTLLSRVNAEIPQAVDKTVVDLFQDQARKQSADHQGIHSWDGSLTYRELDLYSQNIAGHLQRCGIGSGALVPICFEKTLFVVIAMIAVLKTGAAFVPIEPSVPAHRRQDLLDEIGASLVITSSSHTNLFDSNNYQIIVLDHNLAREISNNKPTIAQPMSADSTAYVLFTSGSTGKPKGVVLDHRAVASSCTRHGMMLGFNAASRVLQFSAYTFDACIAECLTTLVSGGCICIPSDEDRLYNLTDSINRMAVNWMFLTPPVAKLLDPSAVQCVQTIAIGGEKFSDADAKRWTQDNRRVVLVYGPTECAVYCTGHEFSEQADSSIIGKPIGCVAWVVDVNDHQKLAPVGAPGELCTEGPILARGYLNDSHKTATSFVEVPDWLEDERLIPTAERKRRIYKTGDVVEYTPTADGSLTLRYLGRKDTQVKLRGQRLELSEVENHVSSCFPTARQVVAELIQPPHHASGGLLVVFVSVDGTVDDQASDPIAHMTVQPEIRHAILERLPGYMVPSQFFSVQGEMPRMTSSSKTDRKQLREIGVALYIEQQAREGRSGSDKRQPTNDAEVKLRAIWAKVLGIDEASVGTDDSFFRLGGDSISTISLVSEARKHGFALTASTVFSAPTLEQQAHLRAQTNGSGERSVAPFSITNPGVDVQALREDVALLCSGNLKPASVEDVYPATPLQEGLMSLGSKRSGDYILQSVLTLPPDLRIAAFKAAWEQTVTRVLTLRTRIVQHSELGLLQVVLQSATEWEEQDQTLEEYLQADKFNSMSLGQALSRFAILTDADRPRYFVWTAHHAVYDGWVLPLIARTAEAFYMNRPPATDLLPFNTFIDYVEQQKGSIADRYWRDTLKQHDSSPFPALPSHVREPVADCTIHRRSSSLQRRSTQDTTDTTVSTIMQAALALVIGRYTGSRDAIFGTTVSGRNAPIAGISAIAGPTIATLPLRISIPSASNTLVQDLLRLVQRQASERVPYEQIGLQNIARLSKDAQSACKFQTLLVIQTGEDELPKQQAFGTWTSKEQLGFTSYAVTIECIPLEHEMSLRARFDSAVIEPWNMERLLNQITHVAEQLSNAVNDVQMLLIDVEVLSREDHVVIQEWNAKPPATAVERCIHHMIEEQVQVRPQAMAVDGHDGNFTYAELENLSTRLAQQLVDLGVAPEVFVPLCFSKSSWTVVAMLGVLKAGGAFVLLDPTHPADRLRMLCKKTRANIAVASPSTVDRLDAFVKRVVVIGPTMTERLPYAPSAAPVASSSPSATAYTIFT</sequence>
<evidence type="ECO:0000313" key="6">
    <source>
        <dbReference type="Proteomes" id="UP001271007"/>
    </source>
</evidence>
<dbReference type="FunFam" id="3.40.50.12780:FF:000014">
    <property type="entry name" value="Nonribosomal peptide synthetase 1"/>
    <property type="match status" value="1"/>
</dbReference>
<dbReference type="SUPFAM" id="SSF52777">
    <property type="entry name" value="CoA-dependent acyltransferases"/>
    <property type="match status" value="4"/>
</dbReference>
<evidence type="ECO:0000256" key="1">
    <source>
        <dbReference type="ARBA" id="ARBA00022450"/>
    </source>
</evidence>
<dbReference type="SMART" id="SM00823">
    <property type="entry name" value="PKS_PP"/>
    <property type="match status" value="2"/>
</dbReference>
<dbReference type="GO" id="GO:0043041">
    <property type="term" value="P:amino acid activation for nonribosomal peptide biosynthetic process"/>
    <property type="evidence" value="ECO:0007669"/>
    <property type="project" value="TreeGrafter"/>
</dbReference>
<dbReference type="InterPro" id="IPR000873">
    <property type="entry name" value="AMP-dep_synth/lig_dom"/>
</dbReference>
<dbReference type="Gene3D" id="2.30.38.10">
    <property type="entry name" value="Luciferase, Domain 3"/>
    <property type="match status" value="1"/>
</dbReference>
<dbReference type="GO" id="GO:0031177">
    <property type="term" value="F:phosphopantetheine binding"/>
    <property type="evidence" value="ECO:0007669"/>
    <property type="project" value="InterPro"/>
</dbReference>
<feature type="domain" description="Carrier" evidence="4">
    <location>
        <begin position="1633"/>
        <end position="1709"/>
    </location>
</feature>
<comment type="caution">
    <text evidence="5">The sequence shown here is derived from an EMBL/GenBank/DDBJ whole genome shotgun (WGS) entry which is preliminary data.</text>
</comment>
<organism evidence="5 6">
    <name type="scientific">Extremus antarcticus</name>
    <dbReference type="NCBI Taxonomy" id="702011"/>
    <lineage>
        <taxon>Eukaryota</taxon>
        <taxon>Fungi</taxon>
        <taxon>Dikarya</taxon>
        <taxon>Ascomycota</taxon>
        <taxon>Pezizomycotina</taxon>
        <taxon>Dothideomycetes</taxon>
        <taxon>Dothideomycetidae</taxon>
        <taxon>Mycosphaerellales</taxon>
        <taxon>Extremaceae</taxon>
        <taxon>Extremus</taxon>
    </lineage>
</organism>
<reference evidence="5" key="1">
    <citation type="submission" date="2023-04" db="EMBL/GenBank/DDBJ databases">
        <title>Black Yeasts Isolated from many extreme environments.</title>
        <authorList>
            <person name="Coleine C."/>
            <person name="Stajich J.E."/>
            <person name="Selbmann L."/>
        </authorList>
    </citation>
    <scope>NUCLEOTIDE SEQUENCE</scope>
    <source>
        <strain evidence="5">CCFEE 5312</strain>
    </source>
</reference>
<dbReference type="FunFam" id="1.10.1200.10:FF:000005">
    <property type="entry name" value="Nonribosomal peptide synthetase 1"/>
    <property type="match status" value="1"/>
</dbReference>
<evidence type="ECO:0000256" key="3">
    <source>
        <dbReference type="ARBA" id="ARBA00022598"/>
    </source>
</evidence>
<dbReference type="InterPro" id="IPR020845">
    <property type="entry name" value="AMP-binding_CS"/>
</dbReference>
<keyword evidence="1" id="KW-0596">Phosphopantetheine</keyword>
<dbReference type="PROSITE" id="PS50075">
    <property type="entry name" value="CARRIER"/>
    <property type="match status" value="2"/>
</dbReference>
<dbReference type="FunFam" id="3.30.300.30:FF:000015">
    <property type="entry name" value="Nonribosomal peptide synthase SidD"/>
    <property type="match status" value="2"/>
</dbReference>
<dbReference type="FunFam" id="3.30.559.30:FF:000003">
    <property type="entry name" value="Nonribosomal peptide synthase SidD"/>
    <property type="match status" value="2"/>
</dbReference>
<dbReference type="GO" id="GO:0016874">
    <property type="term" value="F:ligase activity"/>
    <property type="evidence" value="ECO:0007669"/>
    <property type="project" value="UniProtKB-KW"/>
</dbReference>
<accession>A0AAJ0DDD2</accession>
<dbReference type="InterPro" id="IPR023213">
    <property type="entry name" value="CAT-like_dom_sf"/>
</dbReference>
<keyword evidence="2" id="KW-0597">Phosphoprotein</keyword>
<evidence type="ECO:0000256" key="2">
    <source>
        <dbReference type="ARBA" id="ARBA00022553"/>
    </source>
</evidence>
<dbReference type="Pfam" id="PF00550">
    <property type="entry name" value="PP-binding"/>
    <property type="match status" value="2"/>
</dbReference>
<dbReference type="InterPro" id="IPR009081">
    <property type="entry name" value="PP-bd_ACP"/>
</dbReference>
<name>A0AAJ0DDD2_9PEZI</name>
<dbReference type="InterPro" id="IPR042099">
    <property type="entry name" value="ANL_N_sf"/>
</dbReference>
<keyword evidence="6" id="KW-1185">Reference proteome</keyword>
<dbReference type="FunFam" id="3.40.50.980:FF:000001">
    <property type="entry name" value="Non-ribosomal peptide synthetase"/>
    <property type="match status" value="1"/>
</dbReference>
<dbReference type="InterPro" id="IPR010071">
    <property type="entry name" value="AA_adenyl_dom"/>
</dbReference>
<dbReference type="InterPro" id="IPR036736">
    <property type="entry name" value="ACP-like_sf"/>
</dbReference>
<dbReference type="PROSITE" id="PS00455">
    <property type="entry name" value="AMP_BINDING"/>
    <property type="match status" value="1"/>
</dbReference>
<dbReference type="SUPFAM" id="SSF56801">
    <property type="entry name" value="Acetyl-CoA synthetase-like"/>
    <property type="match status" value="3"/>
</dbReference>
<dbReference type="NCBIfam" id="TIGR01733">
    <property type="entry name" value="AA-adenyl-dom"/>
    <property type="match status" value="2"/>
</dbReference>
<dbReference type="PANTHER" id="PTHR45527:SF1">
    <property type="entry name" value="FATTY ACID SYNTHASE"/>
    <property type="match status" value="1"/>
</dbReference>
<dbReference type="Gene3D" id="3.30.559.30">
    <property type="entry name" value="Nonribosomal peptide synthetase, condensation domain"/>
    <property type="match status" value="2"/>
</dbReference>
<dbReference type="PANTHER" id="PTHR45527">
    <property type="entry name" value="NONRIBOSOMAL PEPTIDE SYNTHETASE"/>
    <property type="match status" value="1"/>
</dbReference>
<protein>
    <recommendedName>
        <fullName evidence="4">Carrier domain-containing protein</fullName>
    </recommendedName>
</protein>
<feature type="domain" description="Carrier" evidence="4">
    <location>
        <begin position="556"/>
        <end position="632"/>
    </location>
</feature>
<dbReference type="CDD" id="cd05918">
    <property type="entry name" value="A_NRPS_SidN3_like"/>
    <property type="match status" value="2"/>
</dbReference>
<dbReference type="Proteomes" id="UP001271007">
    <property type="component" value="Unassembled WGS sequence"/>
</dbReference>
<dbReference type="EMBL" id="JAWDJX010000054">
    <property type="protein sequence ID" value="KAK3047977.1"/>
    <property type="molecule type" value="Genomic_DNA"/>
</dbReference>
<proteinExistence type="predicted"/>
<gene>
    <name evidence="5" type="ORF">LTR09_010652</name>
</gene>
<dbReference type="InterPro" id="IPR001242">
    <property type="entry name" value="Condensation_dom"/>
</dbReference>
<dbReference type="GO" id="GO:0005737">
    <property type="term" value="C:cytoplasm"/>
    <property type="evidence" value="ECO:0007669"/>
    <property type="project" value="TreeGrafter"/>
</dbReference>
<dbReference type="GO" id="GO:0044550">
    <property type="term" value="P:secondary metabolite biosynthetic process"/>
    <property type="evidence" value="ECO:0007669"/>
    <property type="project" value="TreeGrafter"/>
</dbReference>
<dbReference type="Pfam" id="PF00668">
    <property type="entry name" value="Condensation"/>
    <property type="match status" value="2"/>
</dbReference>
<dbReference type="InterPro" id="IPR020806">
    <property type="entry name" value="PKS_PP-bd"/>
</dbReference>
<evidence type="ECO:0000313" key="5">
    <source>
        <dbReference type="EMBL" id="KAK3047977.1"/>
    </source>
</evidence>
<dbReference type="SUPFAM" id="SSF47336">
    <property type="entry name" value="ACP-like"/>
    <property type="match status" value="2"/>
</dbReference>